<dbReference type="EMBL" id="JANBPW010005625">
    <property type="protein sequence ID" value="KAJ1932223.1"/>
    <property type="molecule type" value="Genomic_DNA"/>
</dbReference>
<reference evidence="1" key="1">
    <citation type="submission" date="2022-07" db="EMBL/GenBank/DDBJ databases">
        <title>Phylogenomic reconstructions and comparative analyses of Kickxellomycotina fungi.</title>
        <authorList>
            <person name="Reynolds N.K."/>
            <person name="Stajich J.E."/>
            <person name="Barry K."/>
            <person name="Grigoriev I.V."/>
            <person name="Crous P."/>
            <person name="Smith M.E."/>
        </authorList>
    </citation>
    <scope>NUCLEOTIDE SEQUENCE</scope>
    <source>
        <strain evidence="1">NRRL 5244</strain>
    </source>
</reference>
<feature type="non-terminal residue" evidence="1">
    <location>
        <position position="134"/>
    </location>
</feature>
<keyword evidence="2" id="KW-1185">Reference proteome</keyword>
<accession>A0ACC1IZT7</accession>
<name>A0ACC1IZT7_9FUNG</name>
<dbReference type="Proteomes" id="UP001150603">
    <property type="component" value="Unassembled WGS sequence"/>
</dbReference>
<organism evidence="1 2">
    <name type="scientific">Linderina macrospora</name>
    <dbReference type="NCBI Taxonomy" id="4868"/>
    <lineage>
        <taxon>Eukaryota</taxon>
        <taxon>Fungi</taxon>
        <taxon>Fungi incertae sedis</taxon>
        <taxon>Zoopagomycota</taxon>
        <taxon>Kickxellomycotina</taxon>
        <taxon>Kickxellomycetes</taxon>
        <taxon>Kickxellales</taxon>
        <taxon>Kickxellaceae</taxon>
        <taxon>Linderina</taxon>
    </lineage>
</organism>
<comment type="caution">
    <text evidence="1">The sequence shown here is derived from an EMBL/GenBank/DDBJ whole genome shotgun (WGS) entry which is preliminary data.</text>
</comment>
<protein>
    <submittedName>
        <fullName evidence="1">Uncharacterized protein</fullName>
    </submittedName>
</protein>
<proteinExistence type="predicted"/>
<evidence type="ECO:0000313" key="2">
    <source>
        <dbReference type="Proteomes" id="UP001150603"/>
    </source>
</evidence>
<gene>
    <name evidence="1" type="ORF">FBU59_006446</name>
</gene>
<evidence type="ECO:0000313" key="1">
    <source>
        <dbReference type="EMBL" id="KAJ1932223.1"/>
    </source>
</evidence>
<sequence>MDVHLAAYGIDLSTASRVWFMSPVWQSARERQAIKRAHRLGQTRPVFVETLVMEGSVEEDLWRRRQELVKAKNDELVRAIEEDGKMRSVLSNARFIGSNTAFSHDEDSGMFSTTQKLLPPNIRYPKQLKRKYAM</sequence>